<dbReference type="GO" id="GO:0006633">
    <property type="term" value="P:fatty acid biosynthetic process"/>
    <property type="evidence" value="ECO:0007669"/>
    <property type="project" value="TreeGrafter"/>
</dbReference>
<evidence type="ECO:0000256" key="1">
    <source>
        <dbReference type="ARBA" id="ARBA00013258"/>
    </source>
</evidence>
<dbReference type="Gene3D" id="3.30.70.250">
    <property type="entry name" value="Malonyl-CoA ACP transacylase, ACP-binding"/>
    <property type="match status" value="1"/>
</dbReference>
<dbReference type="Gene3D" id="3.40.366.10">
    <property type="entry name" value="Malonyl-Coenzyme A Acyl Carrier Protein, domain 2"/>
    <property type="match status" value="1"/>
</dbReference>
<dbReference type="InterPro" id="IPR001227">
    <property type="entry name" value="Ac_transferase_dom_sf"/>
</dbReference>
<name>A0A6J6C501_9ZZZZ</name>
<dbReference type="PANTHER" id="PTHR42681">
    <property type="entry name" value="MALONYL-COA-ACYL CARRIER PROTEIN TRANSACYLASE, MITOCHONDRIAL"/>
    <property type="match status" value="1"/>
</dbReference>
<evidence type="ECO:0000259" key="5">
    <source>
        <dbReference type="SMART" id="SM00827"/>
    </source>
</evidence>
<dbReference type="PANTHER" id="PTHR42681:SF1">
    <property type="entry name" value="MALONYL-COA-ACYL CARRIER PROTEIN TRANSACYLASE, MITOCHONDRIAL"/>
    <property type="match status" value="1"/>
</dbReference>
<organism evidence="6">
    <name type="scientific">freshwater metagenome</name>
    <dbReference type="NCBI Taxonomy" id="449393"/>
    <lineage>
        <taxon>unclassified sequences</taxon>
        <taxon>metagenomes</taxon>
        <taxon>ecological metagenomes</taxon>
    </lineage>
</organism>
<dbReference type="EMBL" id="CAEZST010000009">
    <property type="protein sequence ID" value="CAB4546471.1"/>
    <property type="molecule type" value="Genomic_DNA"/>
</dbReference>
<evidence type="ECO:0000256" key="4">
    <source>
        <dbReference type="ARBA" id="ARBA00048462"/>
    </source>
</evidence>
<dbReference type="GO" id="GO:0004314">
    <property type="term" value="F:[acyl-carrier-protein] S-malonyltransferase activity"/>
    <property type="evidence" value="ECO:0007669"/>
    <property type="project" value="UniProtKB-EC"/>
</dbReference>
<evidence type="ECO:0000313" key="6">
    <source>
        <dbReference type="EMBL" id="CAB4546471.1"/>
    </source>
</evidence>
<sequence>MLILACPGQGSQSKGFLQEWLDHYPTLRGRLDELSNFAGMDLVALGTQAEEEELRNTAVAQRLIVASGIAIAREVFAAQKIDGVVGHSVGEITAAAIAGVLTDEDAMRLVAVRADAMAEAASLTPSSMAAVLGGDQALVLATLENLGLEPANLNGAGQIVAAGSKKKILQLVASPPEKARVIELKVAGAFHTSFMESAVDKVRSFASQLSARQPVMKTWTNATGENISSGQQFLDLIVNQISQPVRWDLCMESLNQPGNQLVELPPAGALAGLLKRGADKVLSVALKSPGDLSKVNP</sequence>
<dbReference type="SUPFAM" id="SSF55048">
    <property type="entry name" value="Probable ACP-binding domain of malonyl-CoA ACP transacylase"/>
    <property type="match status" value="1"/>
</dbReference>
<dbReference type="Pfam" id="PF00698">
    <property type="entry name" value="Acyl_transf_1"/>
    <property type="match status" value="1"/>
</dbReference>
<gene>
    <name evidence="6" type="ORF">UFOPK1503_00680</name>
</gene>
<dbReference type="AlphaFoldDB" id="A0A6J6C501"/>
<dbReference type="InterPro" id="IPR016035">
    <property type="entry name" value="Acyl_Trfase/lysoPLipase"/>
</dbReference>
<proteinExistence type="predicted"/>
<feature type="domain" description="Malonyl-CoA:ACP transacylase (MAT)" evidence="5">
    <location>
        <begin position="5"/>
        <end position="289"/>
    </location>
</feature>
<dbReference type="GO" id="GO:0005829">
    <property type="term" value="C:cytosol"/>
    <property type="evidence" value="ECO:0007669"/>
    <property type="project" value="TreeGrafter"/>
</dbReference>
<dbReference type="InterPro" id="IPR016036">
    <property type="entry name" value="Malonyl_transacylase_ACP-bd"/>
</dbReference>
<protein>
    <recommendedName>
        <fullName evidence="1">[acyl-carrier-protein] S-malonyltransferase</fullName>
        <ecNumber evidence="1">2.3.1.39</ecNumber>
    </recommendedName>
</protein>
<dbReference type="InterPro" id="IPR014043">
    <property type="entry name" value="Acyl_transferase_dom"/>
</dbReference>
<keyword evidence="2" id="KW-0808">Transferase</keyword>
<dbReference type="SMART" id="SM00827">
    <property type="entry name" value="PKS_AT"/>
    <property type="match status" value="1"/>
</dbReference>
<accession>A0A6J6C501</accession>
<keyword evidence="3" id="KW-0012">Acyltransferase</keyword>
<dbReference type="EC" id="2.3.1.39" evidence="1"/>
<evidence type="ECO:0000256" key="2">
    <source>
        <dbReference type="ARBA" id="ARBA00022679"/>
    </source>
</evidence>
<reference evidence="6" key="1">
    <citation type="submission" date="2020-05" db="EMBL/GenBank/DDBJ databases">
        <authorList>
            <person name="Chiriac C."/>
            <person name="Salcher M."/>
            <person name="Ghai R."/>
            <person name="Kavagutti S V."/>
        </authorList>
    </citation>
    <scope>NUCLEOTIDE SEQUENCE</scope>
</reference>
<comment type="catalytic activity">
    <reaction evidence="4">
        <text>holo-[ACP] + malonyl-CoA = malonyl-[ACP] + CoA</text>
        <dbReference type="Rhea" id="RHEA:41792"/>
        <dbReference type="Rhea" id="RHEA-COMP:9623"/>
        <dbReference type="Rhea" id="RHEA-COMP:9685"/>
        <dbReference type="ChEBI" id="CHEBI:57287"/>
        <dbReference type="ChEBI" id="CHEBI:57384"/>
        <dbReference type="ChEBI" id="CHEBI:64479"/>
        <dbReference type="ChEBI" id="CHEBI:78449"/>
        <dbReference type="EC" id="2.3.1.39"/>
    </reaction>
</comment>
<evidence type="ECO:0000256" key="3">
    <source>
        <dbReference type="ARBA" id="ARBA00023315"/>
    </source>
</evidence>
<dbReference type="InterPro" id="IPR050858">
    <property type="entry name" value="Mal-CoA-ACP_Trans/PKS_FabD"/>
</dbReference>
<dbReference type="SUPFAM" id="SSF52151">
    <property type="entry name" value="FabD/lysophospholipase-like"/>
    <property type="match status" value="1"/>
</dbReference>